<dbReference type="InterPro" id="IPR029478">
    <property type="entry name" value="TM1586_NiRdase"/>
</dbReference>
<dbReference type="AlphaFoldDB" id="A0A087DD94"/>
<protein>
    <submittedName>
        <fullName evidence="2">Nitroreductase family protein</fullName>
    </submittedName>
</protein>
<dbReference type="Pfam" id="PF14512">
    <property type="entry name" value="TM1586_NiRdase"/>
    <property type="match status" value="1"/>
</dbReference>
<gene>
    <name evidence="2" type="ORF">BISA_1582</name>
</gene>
<dbReference type="Gene3D" id="3.40.109.10">
    <property type="entry name" value="NADH Oxidase"/>
    <property type="match status" value="1"/>
</dbReference>
<dbReference type="STRING" id="1437607.BISA_1582"/>
<comment type="caution">
    <text evidence="2">The sequence shown here is derived from an EMBL/GenBank/DDBJ whole genome shotgun (WGS) entry which is preliminary data.</text>
</comment>
<dbReference type="GO" id="GO:0016491">
    <property type="term" value="F:oxidoreductase activity"/>
    <property type="evidence" value="ECO:0007669"/>
    <property type="project" value="InterPro"/>
</dbReference>
<name>A0A087DD94_9BIFI</name>
<dbReference type="OrthoDB" id="9814075at2"/>
<organism evidence="2 3">
    <name type="scientific">Bifidobacterium saguini DSM 23967</name>
    <dbReference type="NCBI Taxonomy" id="1437607"/>
    <lineage>
        <taxon>Bacteria</taxon>
        <taxon>Bacillati</taxon>
        <taxon>Actinomycetota</taxon>
        <taxon>Actinomycetes</taxon>
        <taxon>Bifidobacteriales</taxon>
        <taxon>Bifidobacteriaceae</taxon>
        <taxon>Bifidobacterium</taxon>
    </lineage>
</organism>
<reference evidence="2 3" key="1">
    <citation type="submission" date="2014-03" db="EMBL/GenBank/DDBJ databases">
        <title>Genomics of Bifidobacteria.</title>
        <authorList>
            <person name="Ventura M."/>
            <person name="Milani C."/>
            <person name="Lugli G.A."/>
        </authorList>
    </citation>
    <scope>NUCLEOTIDE SEQUENCE [LARGE SCALE GENOMIC DNA]</scope>
    <source>
        <strain evidence="2 3">DSM 23967</strain>
    </source>
</reference>
<dbReference type="RefSeq" id="WP_033890136.1">
    <property type="nucleotide sequence ID" value="NZ_JDUT01000005.1"/>
</dbReference>
<feature type="domain" description="Putative nitroreductase TM1586" evidence="1">
    <location>
        <begin position="2"/>
        <end position="226"/>
    </location>
</feature>
<sequence>MNLLEAMKERHAVRNFTDEPLTAEHTSSLSNSVAKLNAAHGLALQLIHDVDDAFGGCPTHYGRFSGVHNLVALIGPDDADAPEHLDEIIGYAGEMLALEAVALGLDTSWVVLHETAEHEGAWTIADGQRMPAAIVLGHGARPGRAHRSKPAQELGLVASGIGSYDNAPEWFHAGIEAVMLAPSALGKQPVQFTLLDDGRTVQAEALDGVQAHLCLGIAKLHFELGAGTEHFTWAD</sequence>
<dbReference type="InterPro" id="IPR000415">
    <property type="entry name" value="Nitroreductase-like"/>
</dbReference>
<accession>A0A087DD94</accession>
<dbReference type="SUPFAM" id="SSF55469">
    <property type="entry name" value="FMN-dependent nitroreductase-like"/>
    <property type="match status" value="1"/>
</dbReference>
<dbReference type="Proteomes" id="UP000029066">
    <property type="component" value="Unassembled WGS sequence"/>
</dbReference>
<proteinExistence type="predicted"/>
<evidence type="ECO:0000313" key="3">
    <source>
        <dbReference type="Proteomes" id="UP000029066"/>
    </source>
</evidence>
<evidence type="ECO:0000259" key="1">
    <source>
        <dbReference type="Pfam" id="PF14512"/>
    </source>
</evidence>
<dbReference type="EMBL" id="JGZN01000005">
    <property type="protein sequence ID" value="KFI93494.1"/>
    <property type="molecule type" value="Genomic_DNA"/>
</dbReference>
<evidence type="ECO:0000313" key="2">
    <source>
        <dbReference type="EMBL" id="KFI93494.1"/>
    </source>
</evidence>